<reference evidence="3 4" key="1">
    <citation type="submission" date="2019-03" db="EMBL/GenBank/DDBJ databases">
        <title>Sequencing 23 genomes of Wallemia ichthyophaga.</title>
        <authorList>
            <person name="Gostincar C."/>
        </authorList>
    </citation>
    <scope>NUCLEOTIDE SEQUENCE [LARGE SCALE GENOMIC DNA]</scope>
    <source>
        <strain evidence="3 4">EXF-5753</strain>
    </source>
</reference>
<feature type="domain" description="Serine hydrolase" evidence="2">
    <location>
        <begin position="9"/>
        <end position="209"/>
    </location>
</feature>
<protein>
    <recommendedName>
        <fullName evidence="2">Serine hydrolase domain-containing protein</fullName>
    </recommendedName>
</protein>
<dbReference type="Pfam" id="PF03959">
    <property type="entry name" value="FSH1"/>
    <property type="match status" value="1"/>
</dbReference>
<dbReference type="InterPro" id="IPR005645">
    <property type="entry name" value="FSH-like_dom"/>
</dbReference>
<dbReference type="InterPro" id="IPR029058">
    <property type="entry name" value="AB_hydrolase_fold"/>
</dbReference>
<dbReference type="GO" id="GO:0005737">
    <property type="term" value="C:cytoplasm"/>
    <property type="evidence" value="ECO:0007669"/>
    <property type="project" value="TreeGrafter"/>
</dbReference>
<keyword evidence="1" id="KW-0378">Hydrolase</keyword>
<dbReference type="Gene3D" id="3.40.50.1820">
    <property type="entry name" value="alpha/beta hydrolase"/>
    <property type="match status" value="1"/>
</dbReference>
<dbReference type="EMBL" id="SPNW01000020">
    <property type="protein sequence ID" value="TIA90285.1"/>
    <property type="molecule type" value="Genomic_DNA"/>
</dbReference>
<evidence type="ECO:0000256" key="1">
    <source>
        <dbReference type="ARBA" id="ARBA00022801"/>
    </source>
</evidence>
<keyword evidence="4" id="KW-1185">Reference proteome</keyword>
<organism evidence="3 4">
    <name type="scientific">Wallemia hederae</name>
    <dbReference type="NCBI Taxonomy" id="1540922"/>
    <lineage>
        <taxon>Eukaryota</taxon>
        <taxon>Fungi</taxon>
        <taxon>Dikarya</taxon>
        <taxon>Basidiomycota</taxon>
        <taxon>Wallemiomycotina</taxon>
        <taxon>Wallemiomycetes</taxon>
        <taxon>Wallemiales</taxon>
        <taxon>Wallemiaceae</taxon>
        <taxon>Wallemia</taxon>
    </lineage>
</organism>
<dbReference type="InterPro" id="IPR050593">
    <property type="entry name" value="LovG"/>
</dbReference>
<evidence type="ECO:0000259" key="2">
    <source>
        <dbReference type="Pfam" id="PF03959"/>
    </source>
</evidence>
<dbReference type="AlphaFoldDB" id="A0A4T0FQU1"/>
<dbReference type="OrthoDB" id="2094269at2759"/>
<gene>
    <name evidence="3" type="ORF">E3P99_01605</name>
</gene>
<evidence type="ECO:0000313" key="4">
    <source>
        <dbReference type="Proteomes" id="UP000310189"/>
    </source>
</evidence>
<dbReference type="SUPFAM" id="SSF53474">
    <property type="entry name" value="alpha/beta-Hydrolases"/>
    <property type="match status" value="1"/>
</dbReference>
<evidence type="ECO:0000313" key="3">
    <source>
        <dbReference type="EMBL" id="TIA90285.1"/>
    </source>
</evidence>
<name>A0A4T0FQU1_9BASI</name>
<dbReference type="PANTHER" id="PTHR48070">
    <property type="entry name" value="ESTERASE OVCA2"/>
    <property type="match status" value="1"/>
</dbReference>
<sequence length="253" mass="28372">MARPQILDTQSAYIFSKKIGAVRKALKDCCDLHFIDGPLELDKSDLPNAEMYDSMFVDSAPRAWYVTRKNQKTDNTDFERFEESWDMIRDLLSKKRYDGVLGFSQGAGFAAAIAAVLSNTDLKPEFKDVHPPFKFCITVGGFKIHDKRYDYLYPLPPSGEKTHFLHVIGENDMIVTPERSASLVDNSPGARCERHPGGHFVPSSAPWRHFFVRYINSFGEDGERGNVPGPQPTPEAIVAKSLQGNASANKQEE</sequence>
<dbReference type="Proteomes" id="UP000310189">
    <property type="component" value="Unassembled WGS sequence"/>
</dbReference>
<accession>A0A4T0FQU1</accession>
<dbReference type="PANTHER" id="PTHR48070:SF6">
    <property type="entry name" value="ESTERASE OVCA2"/>
    <property type="match status" value="1"/>
</dbReference>
<proteinExistence type="predicted"/>
<comment type="caution">
    <text evidence="3">The sequence shown here is derived from an EMBL/GenBank/DDBJ whole genome shotgun (WGS) entry which is preliminary data.</text>
</comment>
<dbReference type="GO" id="GO:0005634">
    <property type="term" value="C:nucleus"/>
    <property type="evidence" value="ECO:0007669"/>
    <property type="project" value="TreeGrafter"/>
</dbReference>
<dbReference type="GO" id="GO:0016787">
    <property type="term" value="F:hydrolase activity"/>
    <property type="evidence" value="ECO:0007669"/>
    <property type="project" value="UniProtKB-KW"/>
</dbReference>